<reference evidence="2" key="1">
    <citation type="submission" date="2018-05" db="EMBL/GenBank/DDBJ databases">
        <authorList>
            <person name="Lanie J.A."/>
            <person name="Ng W.-L."/>
            <person name="Kazmierczak K.M."/>
            <person name="Andrzejewski T.M."/>
            <person name="Davidsen T.M."/>
            <person name="Wayne K.J."/>
            <person name="Tettelin H."/>
            <person name="Glass J.I."/>
            <person name="Rusch D."/>
            <person name="Podicherti R."/>
            <person name="Tsui H.-C.T."/>
            <person name="Winkler M.E."/>
        </authorList>
    </citation>
    <scope>NUCLEOTIDE SEQUENCE</scope>
</reference>
<keyword evidence="1" id="KW-1133">Transmembrane helix</keyword>
<feature type="transmembrane region" description="Helical" evidence="1">
    <location>
        <begin position="26"/>
        <end position="45"/>
    </location>
</feature>
<organism evidence="2">
    <name type="scientific">marine metagenome</name>
    <dbReference type="NCBI Taxonomy" id="408172"/>
    <lineage>
        <taxon>unclassified sequences</taxon>
        <taxon>metagenomes</taxon>
        <taxon>ecological metagenomes</taxon>
    </lineage>
</organism>
<keyword evidence="1" id="KW-0812">Transmembrane</keyword>
<name>A0A382PF73_9ZZZZ</name>
<evidence type="ECO:0000313" key="2">
    <source>
        <dbReference type="EMBL" id="SVC71265.1"/>
    </source>
</evidence>
<sequence length="63" mass="6777">MDPLIILLIGMAVVIGGVLWLRLHAFVALIVGALVVGVLATPGTIEQSVMNDKRIEKDIRKQA</sequence>
<feature type="non-terminal residue" evidence="2">
    <location>
        <position position="63"/>
    </location>
</feature>
<dbReference type="EMBL" id="UINC01106531">
    <property type="protein sequence ID" value="SVC71265.1"/>
    <property type="molecule type" value="Genomic_DNA"/>
</dbReference>
<gene>
    <name evidence="2" type="ORF">METZ01_LOCUS324119</name>
</gene>
<protein>
    <submittedName>
        <fullName evidence="2">Uncharacterized protein</fullName>
    </submittedName>
</protein>
<evidence type="ECO:0000256" key="1">
    <source>
        <dbReference type="SAM" id="Phobius"/>
    </source>
</evidence>
<proteinExistence type="predicted"/>
<accession>A0A382PF73</accession>
<keyword evidence="1" id="KW-0472">Membrane</keyword>
<dbReference type="AlphaFoldDB" id="A0A382PF73"/>